<dbReference type="Gene3D" id="3.40.309.10">
    <property type="entry name" value="Aldehyde Dehydrogenase, Chain A, domain 2"/>
    <property type="match status" value="1"/>
</dbReference>
<dbReference type="GO" id="GO:0004777">
    <property type="term" value="F:succinate-semialdehyde dehydrogenase (NAD+) activity"/>
    <property type="evidence" value="ECO:0007669"/>
    <property type="project" value="TreeGrafter"/>
</dbReference>
<gene>
    <name evidence="7" type="ORF">KIMC2_13770</name>
</gene>
<organism evidence="7 8">
    <name type="scientific">Xylocopilactobacillus apis</name>
    <dbReference type="NCBI Taxonomy" id="2932183"/>
    <lineage>
        <taxon>Bacteria</taxon>
        <taxon>Bacillati</taxon>
        <taxon>Bacillota</taxon>
        <taxon>Bacilli</taxon>
        <taxon>Lactobacillales</taxon>
        <taxon>Lactobacillaceae</taxon>
        <taxon>Xylocopilactobacillus</taxon>
    </lineage>
</organism>
<reference evidence="7 8" key="1">
    <citation type="journal article" date="2023" name="Microbiol. Spectr.">
        <title>Symbiosis of Carpenter Bees with Uncharacterized Lactic Acid Bacteria Showing NAD Auxotrophy.</title>
        <authorList>
            <person name="Kawasaki S."/>
            <person name="Ozawa K."/>
            <person name="Mori T."/>
            <person name="Yamamoto A."/>
            <person name="Ito M."/>
            <person name="Ohkuma M."/>
            <person name="Sakamoto M."/>
            <person name="Matsutani M."/>
        </authorList>
    </citation>
    <scope>NUCLEOTIDE SEQUENCE [LARGE SCALE GENOMIC DNA]</scope>
    <source>
        <strain evidence="7 8">KimC2</strain>
    </source>
</reference>
<dbReference type="EMBL" id="AP026801">
    <property type="protein sequence ID" value="BDR56815.1"/>
    <property type="molecule type" value="Genomic_DNA"/>
</dbReference>
<dbReference type="InterPro" id="IPR016162">
    <property type="entry name" value="Ald_DH_N"/>
</dbReference>
<dbReference type="Gene3D" id="3.40.605.10">
    <property type="entry name" value="Aldehyde Dehydrogenase, Chain A, domain 1"/>
    <property type="match status" value="1"/>
</dbReference>
<dbReference type="PANTHER" id="PTHR43217:SF2">
    <property type="entry name" value="SUCCINATE-SEMIALDEHYDE DEHYDROGENASE [NADP(+)]"/>
    <property type="match status" value="1"/>
</dbReference>
<proteinExistence type="inferred from homology"/>
<dbReference type="InterPro" id="IPR047110">
    <property type="entry name" value="GABD/Sad-like"/>
</dbReference>
<comment type="similarity">
    <text evidence="1 5">Belongs to the aldehyde dehydrogenase family.</text>
</comment>
<dbReference type="SUPFAM" id="SSF53720">
    <property type="entry name" value="ALDH-like"/>
    <property type="match status" value="1"/>
</dbReference>
<keyword evidence="8" id="KW-1185">Reference proteome</keyword>
<keyword evidence="2" id="KW-0521">NADP</keyword>
<sequence>MAYKTIYPYSNEIIKEYKNATDEDLNKAITVGHRLYQEWREEEPKSRSKILQNIADLMKTKREDLAKAMTYDMGKLLTESEGEVDLCIWIAEYYAEHGAELLKPVKLDTKLGDAYYLKQATGVIVAVEPWNFPLYQVMRVLAPNIMVGNPMILKTASICPMSVKMFAELVEESGAPAGTLANLFLNYDQVASAINDPRVAGVCLTGSERAGTSIASTAGKALKKSTLELGGNDAFIILDDANWEDVKKVAPQARLYNAGQVCTSSKRFIVMDSLYDQFLEMLKDAFSKVKMGDPMDPATTLAPLSSKSAKEKLQSQVDSAIKGGAKVYYGNEPIDLPGQFFMPTILTDIDHDNPIFN</sequence>
<feature type="domain" description="Aldehyde dehydrogenase" evidence="6">
    <location>
        <begin position="3"/>
        <end position="356"/>
    </location>
</feature>
<dbReference type="Proteomes" id="UP001321804">
    <property type="component" value="Chromosome"/>
</dbReference>
<evidence type="ECO:0000256" key="2">
    <source>
        <dbReference type="ARBA" id="ARBA00022857"/>
    </source>
</evidence>
<evidence type="ECO:0000256" key="3">
    <source>
        <dbReference type="ARBA" id="ARBA00023002"/>
    </source>
</evidence>
<dbReference type="Pfam" id="PF00171">
    <property type="entry name" value="Aldedh"/>
    <property type="match status" value="1"/>
</dbReference>
<evidence type="ECO:0000256" key="4">
    <source>
        <dbReference type="PROSITE-ProRule" id="PRU10007"/>
    </source>
</evidence>
<evidence type="ECO:0000256" key="1">
    <source>
        <dbReference type="ARBA" id="ARBA00009986"/>
    </source>
</evidence>
<dbReference type="InterPro" id="IPR016161">
    <property type="entry name" value="Ald_DH/histidinol_DH"/>
</dbReference>
<dbReference type="InterPro" id="IPR015590">
    <property type="entry name" value="Aldehyde_DH_dom"/>
</dbReference>
<evidence type="ECO:0000259" key="6">
    <source>
        <dbReference type="Pfam" id="PF00171"/>
    </source>
</evidence>
<protein>
    <submittedName>
        <fullName evidence="7">Succinate-semialdehyde dehydrogenase</fullName>
    </submittedName>
</protein>
<keyword evidence="3 5" id="KW-0560">Oxidoreductase</keyword>
<evidence type="ECO:0000256" key="5">
    <source>
        <dbReference type="RuleBase" id="RU003345"/>
    </source>
</evidence>
<dbReference type="KEGG" id="xak:KIMC2_13770"/>
<evidence type="ECO:0000313" key="8">
    <source>
        <dbReference type="Proteomes" id="UP001321804"/>
    </source>
</evidence>
<name>A0AAU9D5X8_9LACO</name>
<evidence type="ECO:0000313" key="7">
    <source>
        <dbReference type="EMBL" id="BDR56815.1"/>
    </source>
</evidence>
<dbReference type="PANTHER" id="PTHR43217">
    <property type="entry name" value="SUCCINATE SEMIALDEHYDE DEHYDROGENASE [NAD(P)+] SAD"/>
    <property type="match status" value="1"/>
</dbReference>
<feature type="active site" evidence="4">
    <location>
        <position position="228"/>
    </location>
</feature>
<dbReference type="AlphaFoldDB" id="A0AAU9D5X8"/>
<accession>A0AAU9D5X8</accession>
<dbReference type="InterPro" id="IPR016163">
    <property type="entry name" value="Ald_DH_C"/>
</dbReference>
<dbReference type="PROSITE" id="PS00687">
    <property type="entry name" value="ALDEHYDE_DEHYDR_GLU"/>
    <property type="match status" value="1"/>
</dbReference>
<dbReference type="FunFam" id="3.40.605.10:FF:000012">
    <property type="entry name" value="NAD-dependent succinate-semialdehyde dehydrogenase"/>
    <property type="match status" value="1"/>
</dbReference>
<dbReference type="InterPro" id="IPR029510">
    <property type="entry name" value="Ald_DH_CS_GLU"/>
</dbReference>